<name>A0A2I0A6Q1_9ASPA</name>
<keyword evidence="1" id="KW-1133">Transmembrane helix</keyword>
<dbReference type="Pfam" id="PF03140">
    <property type="entry name" value="DUF247"/>
    <property type="match status" value="1"/>
</dbReference>
<dbReference type="EMBL" id="KZ452014">
    <property type="protein sequence ID" value="PKA51205.1"/>
    <property type="molecule type" value="Genomic_DNA"/>
</dbReference>
<gene>
    <name evidence="2" type="ORF">AXF42_Ash010645</name>
</gene>
<reference evidence="2 3" key="1">
    <citation type="journal article" date="2017" name="Nature">
        <title>The Apostasia genome and the evolution of orchids.</title>
        <authorList>
            <person name="Zhang G.Q."/>
            <person name="Liu K.W."/>
            <person name="Li Z."/>
            <person name="Lohaus R."/>
            <person name="Hsiao Y.Y."/>
            <person name="Niu S.C."/>
            <person name="Wang J.Y."/>
            <person name="Lin Y.C."/>
            <person name="Xu Q."/>
            <person name="Chen L.J."/>
            <person name="Yoshida K."/>
            <person name="Fujiwara S."/>
            <person name="Wang Z.W."/>
            <person name="Zhang Y.Q."/>
            <person name="Mitsuda N."/>
            <person name="Wang M."/>
            <person name="Liu G.H."/>
            <person name="Pecoraro L."/>
            <person name="Huang H.X."/>
            <person name="Xiao X.J."/>
            <person name="Lin M."/>
            <person name="Wu X.Y."/>
            <person name="Wu W.L."/>
            <person name="Chen Y.Y."/>
            <person name="Chang S.B."/>
            <person name="Sakamoto S."/>
            <person name="Ohme-Takagi M."/>
            <person name="Yagi M."/>
            <person name="Zeng S.J."/>
            <person name="Shen C.Y."/>
            <person name="Yeh C.M."/>
            <person name="Luo Y.B."/>
            <person name="Tsai W.C."/>
            <person name="Van de Peer Y."/>
            <person name="Liu Z.J."/>
        </authorList>
    </citation>
    <scope>NUCLEOTIDE SEQUENCE [LARGE SCALE GENOMIC DNA]</scope>
    <source>
        <strain evidence="3">cv. Shenzhen</strain>
        <tissue evidence="2">Stem</tissue>
    </source>
</reference>
<accession>A0A2I0A6Q1</accession>
<protein>
    <submittedName>
        <fullName evidence="2">UPF0481 protein</fullName>
    </submittedName>
</protein>
<keyword evidence="1" id="KW-0812">Transmembrane</keyword>
<dbReference type="STRING" id="1088818.A0A2I0A6Q1"/>
<dbReference type="PANTHER" id="PTHR31170:SF25">
    <property type="entry name" value="BNAA09G04570D PROTEIN"/>
    <property type="match status" value="1"/>
</dbReference>
<dbReference type="InterPro" id="IPR004158">
    <property type="entry name" value="DUF247_pln"/>
</dbReference>
<dbReference type="Proteomes" id="UP000236161">
    <property type="component" value="Unassembled WGS sequence"/>
</dbReference>
<evidence type="ECO:0000313" key="2">
    <source>
        <dbReference type="EMBL" id="PKA51205.1"/>
    </source>
</evidence>
<keyword evidence="1" id="KW-0472">Membrane</keyword>
<proteinExistence type="predicted"/>
<feature type="transmembrane region" description="Helical" evidence="1">
    <location>
        <begin position="445"/>
        <end position="472"/>
    </location>
</feature>
<evidence type="ECO:0000313" key="3">
    <source>
        <dbReference type="Proteomes" id="UP000236161"/>
    </source>
</evidence>
<dbReference type="OrthoDB" id="1589813at2759"/>
<sequence>MAGEANDCEIELEASLISSLRTKMDAIRPRRSGVELSTIFPVPQNIRKANPEAYEPKIVSFGPYHHGQPHLQQMEETKLLYLKKLLRRNPSVPLESYLQTLKRLESRARSSYSDKIAMDCNDFIQMMLLDASFITELFLMHIDISLMKEATEEEEYDDPILNTSWILPLVEFDMLMLENQIPFFILEEFFDMAASPIQTESYTLIDVALEFFDDLFPSDKKRLPTESTPQTHHFLHLFHSCILPPQNESEIRRGRKMNIKFLSGLYRYLISSLSSSRGEDHEPIPPPPATPESIPCATMLREAGVKFRKKEDAGTFLDVRFAKGKLEIPPLRVYDHTESLFRNLIAFEQCFPAAGNHVTAYAVFADCLVDTGSDVALLHHAGAIVNGLGNDDETAELFNKLCKEVAIDYDDCYLSELFKDVKKHCDSRPNRWRAKLMHDYFSSPWAALSLVGALFLLFLTVAQTVLAFLAYLQPPN</sequence>
<organism evidence="2 3">
    <name type="scientific">Apostasia shenzhenica</name>
    <dbReference type="NCBI Taxonomy" id="1088818"/>
    <lineage>
        <taxon>Eukaryota</taxon>
        <taxon>Viridiplantae</taxon>
        <taxon>Streptophyta</taxon>
        <taxon>Embryophyta</taxon>
        <taxon>Tracheophyta</taxon>
        <taxon>Spermatophyta</taxon>
        <taxon>Magnoliopsida</taxon>
        <taxon>Liliopsida</taxon>
        <taxon>Asparagales</taxon>
        <taxon>Orchidaceae</taxon>
        <taxon>Apostasioideae</taxon>
        <taxon>Apostasia</taxon>
    </lineage>
</organism>
<evidence type="ECO:0000256" key="1">
    <source>
        <dbReference type="SAM" id="Phobius"/>
    </source>
</evidence>
<keyword evidence="3" id="KW-1185">Reference proteome</keyword>
<dbReference type="AlphaFoldDB" id="A0A2I0A6Q1"/>
<dbReference type="PANTHER" id="PTHR31170">
    <property type="entry name" value="BNAC04G53230D PROTEIN"/>
    <property type="match status" value="1"/>
</dbReference>